<gene>
    <name evidence="2" type="ORF">MdSGHV095</name>
</gene>
<evidence type="ECO:0000256" key="1">
    <source>
        <dbReference type="SAM" id="MobiDB-lite"/>
    </source>
</evidence>
<organismHost>
    <name type="scientific">Musca domestica</name>
    <name type="common">House fly</name>
    <dbReference type="NCBI Taxonomy" id="7370"/>
</organismHost>
<evidence type="ECO:0000313" key="2">
    <source>
        <dbReference type="EMBL" id="ACD03554.1"/>
    </source>
</evidence>
<feature type="region of interest" description="Disordered" evidence="1">
    <location>
        <begin position="33"/>
        <end position="103"/>
    </location>
</feature>
<dbReference type="Proteomes" id="UP000011274">
    <property type="component" value="Segment"/>
</dbReference>
<accession>B2YG72</accession>
<feature type="compositionally biased region" description="Acidic residues" evidence="1">
    <location>
        <begin position="49"/>
        <end position="59"/>
    </location>
</feature>
<proteinExistence type="predicted"/>
<evidence type="ECO:0000313" key="3">
    <source>
        <dbReference type="Proteomes" id="UP000011274"/>
    </source>
</evidence>
<keyword evidence="3" id="KW-1185">Reference proteome</keyword>
<name>B2YG72_MHVB</name>
<dbReference type="EMBL" id="EU522111">
    <property type="protein sequence ID" value="ACD03554.1"/>
    <property type="molecule type" value="Genomic_DNA"/>
</dbReference>
<dbReference type="GeneID" id="6295438"/>
<protein>
    <submittedName>
        <fullName evidence="2">Uncharacterized protein</fullName>
    </submittedName>
</protein>
<reference evidence="2 3" key="1">
    <citation type="journal article" date="2008" name="Virology">
        <title>Sequence analysis of a non-classified, non-occluded DNA virus that causes salivary gland hypertrophy of Musca domestica, MdSGHV.</title>
        <authorList>
            <person name="Garcia-Maruniak A."/>
            <person name="Maruniak J.E."/>
            <person name="Farmerie W."/>
            <person name="Boucias D.G."/>
        </authorList>
    </citation>
    <scope>NUCLEOTIDE SEQUENCE [LARGE SCALE GENOMIC DNA]</scope>
    <source>
        <strain evidence="3">Isolate Musca domestica/United States/Boucias/-</strain>
    </source>
</reference>
<dbReference type="KEGG" id="vg:6295438"/>
<sequence length="140" mass="15815">MSTMEDPGAPANPERRLGVTNFPLAYMMYMMLEREGDDDGGDTSSDTGLESDLDSDVGSENESTNSDKDDEDEPKENPATVRNRRVSLSSSDEDEPGNLSPAECLRRRVQKIRDYRDLLKSRQQVANVNFKYFIGRKKED</sequence>
<dbReference type="RefSeq" id="YP_001883423.1">
    <property type="nucleotide sequence ID" value="NC_010671.1"/>
</dbReference>
<organism evidence="2 3">
    <name type="scientific">Musca hytrovirus</name>
    <name type="common">isolate Musca domestica/United States/Boucias/-</name>
    <name type="synonym">MHV</name>
    <dbReference type="NCBI Taxonomy" id="523909"/>
    <lineage>
        <taxon>Viruses</taxon>
        <taxon>Viruses incertae sedis</taxon>
        <taxon>Naldaviricetes</taxon>
        <taxon>Lefavirales</taxon>
        <taxon>Hytrosaviridae</taxon>
        <taxon>Muscavirus</taxon>
        <taxon>Muscavirus musdomesticae</taxon>
    </lineage>
</organism>